<sequence length="307" mass="34328">MNHHLALPDVIHTEKAAIPANLQWVGMSAVSLPCFVRHSESIITPVTSSANVYVSLDSPDEKGIHMSRLYRLLHQQLTQQTLTVERIEAFLRHMVSSQEGVSDDARLELTFDFPMQKAALLSGQVGYQTYSLAFNVSFHHGQWQTEAILHIPYSSTCPCSASLSRQLLAEAIDDQFATAAINKEALLAWVTSPQGSIATPHSQRSFAYIHLYWDRLCCPDFASLIGEVEQALGTPVQTMVKREDEQEFARLNGQNLMFCEDAARKVKHALSAMADLSDYWFKIEHQESLHAHNAVAIGRKSHGISRE</sequence>
<comment type="pathway">
    <text evidence="2">Cofactor biosynthesis; 7,8-dihydroneopterin triphosphate biosynthesis; 7,8-dihydroneopterin triphosphate from GTP: step 1/1.</text>
</comment>
<dbReference type="PANTHER" id="PTHR36445:SF1">
    <property type="entry name" value="GTP CYCLOHYDROLASE MPTA"/>
    <property type="match status" value="1"/>
</dbReference>
<comment type="function">
    <text evidence="2">Converts GTP to 7,8-dihydroneopterin triphosphate.</text>
</comment>
<dbReference type="HAMAP" id="MF_01527_B">
    <property type="entry name" value="GTP_cyclohydrol_B"/>
    <property type="match status" value="1"/>
</dbReference>
<keyword evidence="4" id="KW-1185">Reference proteome</keyword>
<dbReference type="Gene3D" id="3.10.270.10">
    <property type="entry name" value="Urate Oxidase"/>
    <property type="match status" value="1"/>
</dbReference>
<evidence type="ECO:0000313" key="3">
    <source>
        <dbReference type="EMBL" id="MFC3023754.1"/>
    </source>
</evidence>
<dbReference type="InterPro" id="IPR022838">
    <property type="entry name" value="GTP_cyclohydrolase_FolE2"/>
</dbReference>
<dbReference type="InterPro" id="IPR003801">
    <property type="entry name" value="GTP_cyclohydrolase_FolE2/MptA"/>
</dbReference>
<dbReference type="EMBL" id="JBHRSE010000052">
    <property type="protein sequence ID" value="MFC3023754.1"/>
    <property type="molecule type" value="Genomic_DNA"/>
</dbReference>
<gene>
    <name evidence="2 3" type="primary">folE2</name>
    <name evidence="3" type="ORF">ACFODT_07945</name>
</gene>
<keyword evidence="1 2" id="KW-0378">Hydrolase</keyword>
<evidence type="ECO:0000256" key="1">
    <source>
        <dbReference type="ARBA" id="ARBA00022801"/>
    </source>
</evidence>
<name>A0ABV7C8N5_9VIBR</name>
<comment type="caution">
    <text evidence="3">The sequence shown here is derived from an EMBL/GenBank/DDBJ whole genome shotgun (WGS) entry which is preliminary data.</text>
</comment>
<dbReference type="PANTHER" id="PTHR36445">
    <property type="entry name" value="GTP CYCLOHYDROLASE MPTA"/>
    <property type="match status" value="1"/>
</dbReference>
<proteinExistence type="inferred from homology"/>
<dbReference type="RefSeq" id="WP_123015847.1">
    <property type="nucleotide sequence ID" value="NZ_AP024911.1"/>
</dbReference>
<dbReference type="GO" id="GO:0003934">
    <property type="term" value="F:GTP cyclohydrolase I activity"/>
    <property type="evidence" value="ECO:0007669"/>
    <property type="project" value="UniProtKB-EC"/>
</dbReference>
<feature type="site" description="May be catalytically important" evidence="2">
    <location>
        <position position="157"/>
    </location>
</feature>
<dbReference type="Proteomes" id="UP001595384">
    <property type="component" value="Unassembled WGS sequence"/>
</dbReference>
<dbReference type="NCBIfam" id="NF010200">
    <property type="entry name" value="PRK13674.1-1"/>
    <property type="match status" value="1"/>
</dbReference>
<protein>
    <recommendedName>
        <fullName evidence="2">GTP cyclohydrolase FolE2</fullName>
        <ecNumber evidence="2">3.5.4.16</ecNumber>
    </recommendedName>
</protein>
<dbReference type="EC" id="3.5.4.16" evidence="2"/>
<evidence type="ECO:0000313" key="4">
    <source>
        <dbReference type="Proteomes" id="UP001595384"/>
    </source>
</evidence>
<dbReference type="Pfam" id="PF02649">
    <property type="entry name" value="GCHY-1"/>
    <property type="match status" value="1"/>
</dbReference>
<organism evidence="3 4">
    <name type="scientific">Vibrio zhugei</name>
    <dbReference type="NCBI Taxonomy" id="2479546"/>
    <lineage>
        <taxon>Bacteria</taxon>
        <taxon>Pseudomonadati</taxon>
        <taxon>Pseudomonadota</taxon>
        <taxon>Gammaproteobacteria</taxon>
        <taxon>Vibrionales</taxon>
        <taxon>Vibrionaceae</taxon>
        <taxon>Vibrio</taxon>
    </lineage>
</organism>
<evidence type="ECO:0000256" key="2">
    <source>
        <dbReference type="HAMAP-Rule" id="MF_01527"/>
    </source>
</evidence>
<accession>A0ABV7C8N5</accession>
<comment type="similarity">
    <text evidence="2">Belongs to the GTP cyclohydrolase IV family.</text>
</comment>
<reference evidence="4" key="1">
    <citation type="journal article" date="2019" name="Int. J. Syst. Evol. Microbiol.">
        <title>The Global Catalogue of Microorganisms (GCM) 10K type strain sequencing project: providing services to taxonomists for standard genome sequencing and annotation.</title>
        <authorList>
            <consortium name="The Broad Institute Genomics Platform"/>
            <consortium name="The Broad Institute Genome Sequencing Center for Infectious Disease"/>
            <person name="Wu L."/>
            <person name="Ma J."/>
        </authorList>
    </citation>
    <scope>NUCLEOTIDE SEQUENCE [LARGE SCALE GENOMIC DNA]</scope>
    <source>
        <strain evidence="4">KCTC 62784</strain>
    </source>
</reference>
<comment type="catalytic activity">
    <reaction evidence="2">
        <text>GTP + H2O = 7,8-dihydroneopterin 3'-triphosphate + formate + H(+)</text>
        <dbReference type="Rhea" id="RHEA:17473"/>
        <dbReference type="ChEBI" id="CHEBI:15377"/>
        <dbReference type="ChEBI" id="CHEBI:15378"/>
        <dbReference type="ChEBI" id="CHEBI:15740"/>
        <dbReference type="ChEBI" id="CHEBI:37565"/>
        <dbReference type="ChEBI" id="CHEBI:58462"/>
        <dbReference type="EC" id="3.5.4.16"/>
    </reaction>
</comment>